<sequence length="1039" mass="110013">MDSKPHGHCSPSTTRIRVQPKSRIDILIKEIEEFQLQRQLLSNNSSGGGGAATAISFAPEYQDALAIAEKLSSHVAIGPARVHALLDEPVLFRGLRAKIGIHTGVVFVEGSVRDSQPPTAEEDLSPDDVAYSFRPAFGRSSVQTGSTRNRRGSAITTQQDTPTGADADRVETDAFFGTANAKVPLVYGAAVMKAAILCGTASGGETVISQQSYRVVSGAVDAWGLFARPVAYPCSSTLFSTTVPVVNDLRYTLFEPEESCFQVLPLRLAQRAMFFPEEGAAGLYNPTWWLPFNTSSAGGGGLGDSGAQMAIIERQLATPALLFGERTGTAQAELLFKRIHHLEQQLCDYKNFAVTAASNARRGRQLRETYEQAEMEKHDAPAILHLINTLCHLSDVTTTDTTSSVANNDAAEYWPQQSSLVPRNSAGADGDSPPRQRSPSTSPTSLGMVATSVSATGGRIPSPAAEFRNNPVEGLTKLFSALITSSSKGTTLLAATDTPADAPLRYREVMSPSSPAHGILQLLSTDALTHDDHTIQAVRSASDWVGSVLQPQYGTTTVLLPSVLLQNPAQRRGTTTRGIGFSPPSPRDLPPLGGEAAAHQGHAAATATKRSHLAECVATFVVFSLGHTAGSALRQLSQDVMNDNNNDGGGGGQQDIGNEETMKRIVHCLDQQIDALWRNFDGFASNGPSSSHSAFNAFGASPMLSSPWALSSKSSSQNNTVSSSRATGGGAPTTTPTTTTTFGSGTPLRLHLHVAGMTAIRLVCSFALAHADALRVGGGKPISAPTVTSWNLFVKQSLWSMGGQFKRPSSTSSTSVVVEVLHESLPISPSVWLSTRETLVIRDLSEVVELLLSAVYNRNTASSSPTAALSDALNSPDRLRLSPRPSTAGFGAGIQEAARSPRRAISPTSSIRNADGGDIPSLVDDKLLEEEARMVAASVASDMRCWAHAHPQAQWERVMECVQLSSTTATTATAGGKNAAANGEHLSSPTTTNSTHHSATNSNTGGAVAPKQIPTYIGITFFCEEPEFPFGQIRDPQQS</sequence>
<evidence type="ECO:0000313" key="2">
    <source>
        <dbReference type="EMBL" id="CUE70959.1"/>
    </source>
</evidence>
<feature type="region of interest" description="Disordered" evidence="1">
    <location>
        <begin position="141"/>
        <end position="166"/>
    </location>
</feature>
<name>A0A0S4ILB5_BODSA</name>
<dbReference type="AlphaFoldDB" id="A0A0S4ILB5"/>
<feature type="compositionally biased region" description="Low complexity" evidence="1">
    <location>
        <begin position="732"/>
        <end position="743"/>
    </location>
</feature>
<feature type="region of interest" description="Disordered" evidence="1">
    <location>
        <begin position="974"/>
        <end position="1009"/>
    </location>
</feature>
<dbReference type="InterPro" id="IPR029787">
    <property type="entry name" value="Nucleotide_cyclase"/>
</dbReference>
<dbReference type="EMBL" id="CYKH01000095">
    <property type="protein sequence ID" value="CUE70959.1"/>
    <property type="molecule type" value="Genomic_DNA"/>
</dbReference>
<feature type="compositionally biased region" description="Low complexity" evidence="1">
    <location>
        <begin position="433"/>
        <end position="445"/>
    </location>
</feature>
<feature type="region of interest" description="Disordered" evidence="1">
    <location>
        <begin position="413"/>
        <end position="448"/>
    </location>
</feature>
<proteinExistence type="predicted"/>
<gene>
    <name evidence="2" type="ORF">BSAL_52755</name>
</gene>
<dbReference type="Gene3D" id="3.30.70.1230">
    <property type="entry name" value="Nucleotide cyclase"/>
    <property type="match status" value="1"/>
</dbReference>
<protein>
    <submittedName>
        <fullName evidence="2">Uncharacterized protein</fullName>
    </submittedName>
</protein>
<dbReference type="Proteomes" id="UP000051952">
    <property type="component" value="Unassembled WGS sequence"/>
</dbReference>
<keyword evidence="3" id="KW-1185">Reference proteome</keyword>
<reference evidence="3" key="1">
    <citation type="submission" date="2015-09" db="EMBL/GenBank/DDBJ databases">
        <authorList>
            <consortium name="Pathogen Informatics"/>
        </authorList>
    </citation>
    <scope>NUCLEOTIDE SEQUENCE [LARGE SCALE GENOMIC DNA]</scope>
    <source>
        <strain evidence="3">Lake Konstanz</strain>
    </source>
</reference>
<organism evidence="2 3">
    <name type="scientific">Bodo saltans</name>
    <name type="common">Flagellated protozoan</name>
    <dbReference type="NCBI Taxonomy" id="75058"/>
    <lineage>
        <taxon>Eukaryota</taxon>
        <taxon>Discoba</taxon>
        <taxon>Euglenozoa</taxon>
        <taxon>Kinetoplastea</taxon>
        <taxon>Metakinetoplastina</taxon>
        <taxon>Eubodonida</taxon>
        <taxon>Bodonidae</taxon>
        <taxon>Bodo</taxon>
    </lineage>
</organism>
<evidence type="ECO:0000313" key="3">
    <source>
        <dbReference type="Proteomes" id="UP000051952"/>
    </source>
</evidence>
<dbReference type="VEuPathDB" id="TriTrypDB:BSAL_52755"/>
<feature type="region of interest" description="Disordered" evidence="1">
    <location>
        <begin position="709"/>
        <end position="743"/>
    </location>
</feature>
<accession>A0A0S4ILB5</accession>
<feature type="region of interest" description="Disordered" evidence="1">
    <location>
        <begin position="571"/>
        <end position="604"/>
    </location>
</feature>
<feature type="non-terminal residue" evidence="2">
    <location>
        <position position="1039"/>
    </location>
</feature>
<feature type="compositionally biased region" description="Low complexity" evidence="1">
    <location>
        <begin position="974"/>
        <end position="1004"/>
    </location>
</feature>
<feature type="region of interest" description="Disordered" evidence="1">
    <location>
        <begin position="862"/>
        <end position="920"/>
    </location>
</feature>
<feature type="compositionally biased region" description="Low complexity" evidence="1">
    <location>
        <begin position="709"/>
        <end position="724"/>
    </location>
</feature>
<evidence type="ECO:0000256" key="1">
    <source>
        <dbReference type="SAM" id="MobiDB-lite"/>
    </source>
</evidence>